<dbReference type="InterPro" id="IPR000297">
    <property type="entry name" value="PPIase_PpiC"/>
</dbReference>
<evidence type="ECO:0000256" key="2">
    <source>
        <dbReference type="SAM" id="SignalP"/>
    </source>
</evidence>
<keyword evidence="1" id="KW-0697">Rotamase</keyword>
<feature type="domain" description="PpiC" evidence="3">
    <location>
        <begin position="139"/>
        <end position="237"/>
    </location>
</feature>
<dbReference type="Pfam" id="PF13145">
    <property type="entry name" value="Rotamase_2"/>
    <property type="match status" value="1"/>
</dbReference>
<organism evidence="4 5">
    <name type="scientific">Acidovorax benzenivorans</name>
    <dbReference type="NCBI Taxonomy" id="2987520"/>
    <lineage>
        <taxon>Bacteria</taxon>
        <taxon>Pseudomonadati</taxon>
        <taxon>Pseudomonadota</taxon>
        <taxon>Betaproteobacteria</taxon>
        <taxon>Burkholderiales</taxon>
        <taxon>Comamonadaceae</taxon>
        <taxon>Acidovorax</taxon>
    </lineage>
</organism>
<keyword evidence="5" id="KW-1185">Reference proteome</keyword>
<evidence type="ECO:0000313" key="5">
    <source>
        <dbReference type="Proteomes" id="UP001148932"/>
    </source>
</evidence>
<gene>
    <name evidence="4" type="ORF">OIN59_04995</name>
</gene>
<name>A0ABT5RU95_9BURK</name>
<dbReference type="Gene3D" id="3.10.50.40">
    <property type="match status" value="1"/>
</dbReference>
<reference evidence="4" key="1">
    <citation type="submission" date="2022-10" db="EMBL/GenBank/DDBJ databases">
        <title>Description of microaerobic benzene degrading bacteria.</title>
        <authorList>
            <person name="Bedics A."/>
            <person name="Tancsics A."/>
            <person name="Banerjee S."/>
        </authorList>
    </citation>
    <scope>NUCLEOTIDE SEQUENCE</scope>
    <source>
        <strain evidence="4">D2M1</strain>
    </source>
</reference>
<protein>
    <submittedName>
        <fullName evidence="4">Peptidyl-prolyl cis-trans isomerase</fullName>
    </submittedName>
</protein>
<evidence type="ECO:0000256" key="1">
    <source>
        <dbReference type="PROSITE-ProRule" id="PRU00278"/>
    </source>
</evidence>
<feature type="chain" id="PRO_5045328654" evidence="2">
    <location>
        <begin position="27"/>
        <end position="298"/>
    </location>
</feature>
<dbReference type="SUPFAM" id="SSF54534">
    <property type="entry name" value="FKBP-like"/>
    <property type="match status" value="1"/>
</dbReference>
<dbReference type="Proteomes" id="UP001148932">
    <property type="component" value="Unassembled WGS sequence"/>
</dbReference>
<dbReference type="InterPro" id="IPR046357">
    <property type="entry name" value="PPIase_dom_sf"/>
</dbReference>
<evidence type="ECO:0000313" key="4">
    <source>
        <dbReference type="EMBL" id="MDD2176781.1"/>
    </source>
</evidence>
<comment type="caution">
    <text evidence="4">The sequence shown here is derived from an EMBL/GenBank/DDBJ whole genome shotgun (WGS) entry which is preliminary data.</text>
</comment>
<dbReference type="GO" id="GO:0016853">
    <property type="term" value="F:isomerase activity"/>
    <property type="evidence" value="ECO:0007669"/>
    <property type="project" value="UniProtKB-KW"/>
</dbReference>
<accession>A0ABT5RU95</accession>
<dbReference type="PROSITE" id="PS50198">
    <property type="entry name" value="PPIC_PPIASE_2"/>
    <property type="match status" value="1"/>
</dbReference>
<feature type="signal peptide" evidence="2">
    <location>
        <begin position="1"/>
        <end position="26"/>
    </location>
</feature>
<keyword evidence="2" id="KW-0732">Signal</keyword>
<evidence type="ECO:0000259" key="3">
    <source>
        <dbReference type="PROSITE" id="PS50198"/>
    </source>
</evidence>
<sequence>MGLNWNLVRALVAGVGLCFATASAMADANSAVLVRFKGGETITQQELDDFFARRIDMRHASRSVIGVQTALREMAMNRALVLEGEAMGERRREGKENDRFDEVYSLTVYKKLAPACEPPADTAAARQFFDANPQAFRVPPMVRVSRAMLPASEVVDGEHAGSWLMQQALAIGSGTRKFDDVAERASAVYKLDPQGDLGWVTLTDEARILRALADAKAGDMVGPVREGEFVYLFSVVAKREAQQLAWEDVAASVPNRAVRFCREQSAKQTQDRLFEKYGVVLDQSAIRGLFNKPVEAAK</sequence>
<dbReference type="EMBL" id="JAPCKI010000002">
    <property type="protein sequence ID" value="MDD2176781.1"/>
    <property type="molecule type" value="Genomic_DNA"/>
</dbReference>
<keyword evidence="1 4" id="KW-0413">Isomerase</keyword>
<proteinExistence type="predicted"/>